<gene>
    <name evidence="2" type="ORF">OC683_01580</name>
</gene>
<dbReference type="EMBL" id="JAOSIR010000017">
    <property type="protein sequence ID" value="MDO8059301.1"/>
    <property type="molecule type" value="Genomic_DNA"/>
</dbReference>
<sequence length="83" mass="10287">MLKKYLILQVIKTCFGRKKKIFISITLLRLILFTFYFVYCNVWNDIFDFKKQFFQWFRSCFIIIVKHVIAFFVLIYAMYFVIV</sequence>
<proteinExistence type="predicted"/>
<evidence type="ECO:0000313" key="2">
    <source>
        <dbReference type="EMBL" id="MDO8059301.1"/>
    </source>
</evidence>
<keyword evidence="1" id="KW-1133">Transmembrane helix</keyword>
<keyword evidence="1" id="KW-0812">Transmembrane</keyword>
<accession>A0ABT9D2Q3</accession>
<keyword evidence="3" id="KW-1185">Reference proteome</keyword>
<protein>
    <submittedName>
        <fullName evidence="2">Uncharacterized protein</fullName>
    </submittedName>
</protein>
<comment type="caution">
    <text evidence="2">The sequence shown here is derived from an EMBL/GenBank/DDBJ whole genome shotgun (WGS) entry which is preliminary data.</text>
</comment>
<keyword evidence="1" id="KW-0472">Membrane</keyword>
<reference evidence="2 3" key="1">
    <citation type="journal article" date="2023" name="Int. J. Syst. Evol. Microbiol.">
        <title>The observation of taxonomic boundaries for the 16SrII and 16SrXXV phytoplasmas using genome-based delimitation.</title>
        <authorList>
            <person name="Rodrigues Jardim B."/>
            <person name="Tran-Nguyen L.T.T."/>
            <person name="Gambley C."/>
            <person name="Al-Sadi A.M."/>
            <person name="Al-Subhi A.M."/>
            <person name="Foissac X."/>
            <person name="Salar P."/>
            <person name="Cai H."/>
            <person name="Yang J.Y."/>
            <person name="Davis R."/>
            <person name="Jones L."/>
            <person name="Rodoni B."/>
            <person name="Constable F.E."/>
        </authorList>
    </citation>
    <scope>NUCLEOTIDE SEQUENCE [LARGE SCALE GENOMIC DNA]</scope>
    <source>
        <strain evidence="2">BAWM-OMN-P53</strain>
    </source>
</reference>
<name>A0ABT9D2Q3_9MOLU</name>
<feature type="transmembrane region" description="Helical" evidence="1">
    <location>
        <begin position="56"/>
        <end position="82"/>
    </location>
</feature>
<organism evidence="2 3">
    <name type="scientific">Candidatus Phytoplasma crotalariae</name>
    <dbReference type="NCBI Taxonomy" id="2982627"/>
    <lineage>
        <taxon>Bacteria</taxon>
        <taxon>Bacillati</taxon>
        <taxon>Mycoplasmatota</taxon>
        <taxon>Mollicutes</taxon>
        <taxon>Acholeplasmatales</taxon>
        <taxon>Acholeplasmataceae</taxon>
        <taxon>Candidatus Phytoplasma</taxon>
        <taxon>16SrII (Peanut WB group)</taxon>
    </lineage>
</organism>
<dbReference type="Proteomes" id="UP001170674">
    <property type="component" value="Unassembled WGS sequence"/>
</dbReference>
<evidence type="ECO:0000256" key="1">
    <source>
        <dbReference type="SAM" id="Phobius"/>
    </source>
</evidence>
<feature type="transmembrane region" description="Helical" evidence="1">
    <location>
        <begin position="21"/>
        <end position="44"/>
    </location>
</feature>
<dbReference type="RefSeq" id="WP_304514807.1">
    <property type="nucleotide sequence ID" value="NZ_JAOSIR010000017.1"/>
</dbReference>
<evidence type="ECO:0000313" key="3">
    <source>
        <dbReference type="Proteomes" id="UP001170674"/>
    </source>
</evidence>